<protein>
    <submittedName>
        <fullName evidence="3">CRISPR-associated protein Cas4</fullName>
    </submittedName>
</protein>
<evidence type="ECO:0000313" key="3">
    <source>
        <dbReference type="EMBL" id="MBF4693997.1"/>
    </source>
</evidence>
<evidence type="ECO:0000313" key="4">
    <source>
        <dbReference type="Proteomes" id="UP000614200"/>
    </source>
</evidence>
<organism evidence="3 4">
    <name type="scientific">Fusibacter ferrireducens</name>
    <dbReference type="NCBI Taxonomy" id="2785058"/>
    <lineage>
        <taxon>Bacteria</taxon>
        <taxon>Bacillati</taxon>
        <taxon>Bacillota</taxon>
        <taxon>Clostridia</taxon>
        <taxon>Eubacteriales</taxon>
        <taxon>Eubacteriales Family XII. Incertae Sedis</taxon>
        <taxon>Fusibacter</taxon>
    </lineage>
</organism>
<name>A0ABR9ZU48_9FIRM</name>
<comment type="caution">
    <text evidence="3">The sequence shown here is derived from an EMBL/GenBank/DDBJ whole genome shotgun (WGS) entry which is preliminary data.</text>
</comment>
<proteinExistence type="predicted"/>
<dbReference type="Gene3D" id="3.90.320.10">
    <property type="match status" value="1"/>
</dbReference>
<keyword evidence="4" id="KW-1185">Reference proteome</keyword>
<sequence>MKNITGVMIYYNLVCKRKLWYFLKEVTLEHNSDLVGIGKLLDESSYSREKKHILIDETINVDFLKNWEVIHEVKKSRKIEVASVWQVKYYIWYLQERGVDIKKAVLDYPLLRVREDVFLTDEDASRIKAILVEIESINGLKSPPKVAEKKACKKCAYFDLCAV</sequence>
<gene>
    <name evidence="3" type="ORF">ISU02_12830</name>
</gene>
<dbReference type="Proteomes" id="UP000614200">
    <property type="component" value="Unassembled WGS sequence"/>
</dbReference>
<dbReference type="EMBL" id="JADKNH010000007">
    <property type="protein sequence ID" value="MBF4693997.1"/>
    <property type="molecule type" value="Genomic_DNA"/>
</dbReference>
<dbReference type="PANTHER" id="PTHR37168">
    <property type="entry name" value="CRISPR-ASSOCIATED EXONUCLEASE CAS4"/>
    <property type="match status" value="1"/>
</dbReference>
<dbReference type="Pfam" id="PF01930">
    <property type="entry name" value="Cas_Cas4"/>
    <property type="match status" value="1"/>
</dbReference>
<evidence type="ECO:0000259" key="2">
    <source>
        <dbReference type="Pfam" id="PF01930"/>
    </source>
</evidence>
<dbReference type="RefSeq" id="WP_194702233.1">
    <property type="nucleotide sequence ID" value="NZ_JADKNH010000007.1"/>
</dbReference>
<reference evidence="3 4" key="1">
    <citation type="submission" date="2020-11" db="EMBL/GenBank/DDBJ databases">
        <title>Fusibacter basophilias sp. nov.</title>
        <authorList>
            <person name="Qiu D."/>
        </authorList>
    </citation>
    <scope>NUCLEOTIDE SEQUENCE [LARGE SCALE GENOMIC DNA]</scope>
    <source>
        <strain evidence="3 4">Q10-2</strain>
    </source>
</reference>
<dbReference type="PANTHER" id="PTHR37168:SF1">
    <property type="entry name" value="CRISPR-ASSOCIATED EXONUCLEASE CAS4"/>
    <property type="match status" value="1"/>
</dbReference>
<dbReference type="InterPro" id="IPR022765">
    <property type="entry name" value="Dna2/Cas4_DUF83"/>
</dbReference>
<dbReference type="InterPro" id="IPR011604">
    <property type="entry name" value="PDDEXK-like_dom_sf"/>
</dbReference>
<feature type="domain" description="DUF83" evidence="2">
    <location>
        <begin position="5"/>
        <end position="162"/>
    </location>
</feature>
<evidence type="ECO:0000256" key="1">
    <source>
        <dbReference type="ARBA" id="ARBA00022801"/>
    </source>
</evidence>
<keyword evidence="1" id="KW-0378">Hydrolase</keyword>
<accession>A0ABR9ZU48</accession>